<keyword evidence="8" id="KW-1185">Reference proteome</keyword>
<evidence type="ECO:0000256" key="2">
    <source>
        <dbReference type="ARBA" id="ARBA00012438"/>
    </source>
</evidence>
<evidence type="ECO:0000313" key="7">
    <source>
        <dbReference type="EMBL" id="QJD95716.1"/>
    </source>
</evidence>
<dbReference type="EMBL" id="CP051682">
    <property type="protein sequence ID" value="QJD95716.1"/>
    <property type="molecule type" value="Genomic_DNA"/>
</dbReference>
<dbReference type="EC" id="2.7.13.3" evidence="2"/>
<dbReference type="SUPFAM" id="SSF48452">
    <property type="entry name" value="TPR-like"/>
    <property type="match status" value="1"/>
</dbReference>
<dbReference type="InterPro" id="IPR036890">
    <property type="entry name" value="HATPase_C_sf"/>
</dbReference>
<keyword evidence="7" id="KW-0547">Nucleotide-binding</keyword>
<keyword evidence="5" id="KW-0902">Two-component regulatory system</keyword>
<sequence length="556" mass="63907">MKKLLTLFPISVALVLFSCQKNKKQPPPAVAADYVKAVTMLERQPDSAFYYFNEVVSTSKDSLQIAKAYCNMGRIQSDAGDHYGAQESLTQSLKYLNEAEPQDYRCLASDYNELGITSTNLKQYNQALNYLNRSIHFANDSSFLISILSNKANVYRKKKQYSLALQFYREIAHATPPNGRSYAWLLTNMASTQWRDNPLYNPVGQLQKALQIRIKTKDVAGTNSSYAHLTDYYMSDRIDSAFFYAKKWYTIAEKIRSPEDELDALSSLIKLSPRNTNRYFAIYKHINDSLQTARNATKNQFALIRYEVQKNKADNLKLQRDNAEKGYQLSRQRFISLGISILLLGVSLIGWLWLKKRQERMRLEKEKAVQEREYNILKRVHDVVANGLYRLMKSVQNKDQLVRAALVNDLDQLYERSRTLSYDGLSSSTDRFQEEVSQLIRSFADEERRITIAGNEEELWKLTDSALQMVVLDTLLELMVNMDKHSQAKQVAVRFQNEDNQLRITYTDDGIGLPNNVKFGNGLISTGNRIQQFHGYITFDKRTTGGLQVLLSIPLP</sequence>
<dbReference type="GO" id="GO:0004673">
    <property type="term" value="F:protein histidine kinase activity"/>
    <property type="evidence" value="ECO:0007669"/>
    <property type="project" value="UniProtKB-EC"/>
</dbReference>
<dbReference type="GO" id="GO:0000160">
    <property type="term" value="P:phosphorelay signal transduction system"/>
    <property type="evidence" value="ECO:0007669"/>
    <property type="project" value="UniProtKB-KW"/>
</dbReference>
<dbReference type="Pfam" id="PF13181">
    <property type="entry name" value="TPR_8"/>
    <property type="match status" value="1"/>
</dbReference>
<name>A0A7L5E5U0_9SPHI</name>
<reference evidence="7 8" key="1">
    <citation type="submission" date="2020-04" db="EMBL/GenBank/DDBJ databases">
        <title>Genome sequencing of novel species.</title>
        <authorList>
            <person name="Heo J."/>
            <person name="Kim S.-J."/>
            <person name="Kim J.-S."/>
            <person name="Hong S.-B."/>
            <person name="Kwon S.-W."/>
        </authorList>
    </citation>
    <scope>NUCLEOTIDE SEQUENCE [LARGE SCALE GENOMIC DNA]</scope>
    <source>
        <strain evidence="7 8">F39-2</strain>
    </source>
</reference>
<evidence type="ECO:0000256" key="6">
    <source>
        <dbReference type="SAM" id="Phobius"/>
    </source>
</evidence>
<comment type="catalytic activity">
    <reaction evidence="1">
        <text>ATP + protein L-histidine = ADP + protein N-phospho-L-histidine.</text>
        <dbReference type="EC" id="2.7.13.3"/>
    </reaction>
</comment>
<dbReference type="Gene3D" id="3.30.565.10">
    <property type="entry name" value="Histidine kinase-like ATPase, C-terminal domain"/>
    <property type="match status" value="1"/>
</dbReference>
<gene>
    <name evidence="7" type="ORF">HH214_07440</name>
</gene>
<evidence type="ECO:0000256" key="3">
    <source>
        <dbReference type="ARBA" id="ARBA00022679"/>
    </source>
</evidence>
<evidence type="ECO:0000256" key="5">
    <source>
        <dbReference type="ARBA" id="ARBA00023012"/>
    </source>
</evidence>
<dbReference type="SMART" id="SM00028">
    <property type="entry name" value="TPR"/>
    <property type="match status" value="3"/>
</dbReference>
<dbReference type="AlphaFoldDB" id="A0A7L5E5U0"/>
<dbReference type="Gene3D" id="1.25.40.10">
    <property type="entry name" value="Tetratricopeptide repeat domain"/>
    <property type="match status" value="1"/>
</dbReference>
<dbReference type="PANTHER" id="PTHR24421:SF10">
    <property type="entry name" value="NITRATE_NITRITE SENSOR PROTEIN NARQ"/>
    <property type="match status" value="1"/>
</dbReference>
<keyword evidence="6" id="KW-1133">Transmembrane helix</keyword>
<dbReference type="PANTHER" id="PTHR24421">
    <property type="entry name" value="NITRATE/NITRITE SENSOR PROTEIN NARX-RELATED"/>
    <property type="match status" value="1"/>
</dbReference>
<keyword evidence="3" id="KW-0808">Transferase</keyword>
<keyword evidence="4" id="KW-0418">Kinase</keyword>
<dbReference type="SUPFAM" id="SSF55874">
    <property type="entry name" value="ATPase domain of HSP90 chaperone/DNA topoisomerase II/histidine kinase"/>
    <property type="match status" value="1"/>
</dbReference>
<dbReference type="PROSITE" id="PS51257">
    <property type="entry name" value="PROKAR_LIPOPROTEIN"/>
    <property type="match status" value="1"/>
</dbReference>
<dbReference type="InterPro" id="IPR019734">
    <property type="entry name" value="TPR_rpt"/>
</dbReference>
<dbReference type="KEGG" id="mrob:HH214_07440"/>
<keyword evidence="6" id="KW-0812">Transmembrane</keyword>
<evidence type="ECO:0000256" key="1">
    <source>
        <dbReference type="ARBA" id="ARBA00000085"/>
    </source>
</evidence>
<proteinExistence type="predicted"/>
<keyword evidence="7" id="KW-0067">ATP-binding</keyword>
<dbReference type="InterPro" id="IPR050482">
    <property type="entry name" value="Sensor_HK_TwoCompSys"/>
</dbReference>
<organism evidence="7 8">
    <name type="scientific">Mucilaginibacter robiniae</name>
    <dbReference type="NCBI Taxonomy" id="2728022"/>
    <lineage>
        <taxon>Bacteria</taxon>
        <taxon>Pseudomonadati</taxon>
        <taxon>Bacteroidota</taxon>
        <taxon>Sphingobacteriia</taxon>
        <taxon>Sphingobacteriales</taxon>
        <taxon>Sphingobacteriaceae</taxon>
        <taxon>Mucilaginibacter</taxon>
    </lineage>
</organism>
<dbReference type="RefSeq" id="WP_169606723.1">
    <property type="nucleotide sequence ID" value="NZ_CP051682.1"/>
</dbReference>
<protein>
    <recommendedName>
        <fullName evidence="2">histidine kinase</fullName>
        <ecNumber evidence="2">2.7.13.3</ecNumber>
    </recommendedName>
</protein>
<feature type="transmembrane region" description="Helical" evidence="6">
    <location>
        <begin position="334"/>
        <end position="354"/>
    </location>
</feature>
<evidence type="ECO:0000256" key="4">
    <source>
        <dbReference type="ARBA" id="ARBA00022777"/>
    </source>
</evidence>
<dbReference type="Proteomes" id="UP000503278">
    <property type="component" value="Chromosome"/>
</dbReference>
<evidence type="ECO:0000313" key="8">
    <source>
        <dbReference type="Proteomes" id="UP000503278"/>
    </source>
</evidence>
<keyword evidence="6" id="KW-0472">Membrane</keyword>
<dbReference type="GO" id="GO:0005524">
    <property type="term" value="F:ATP binding"/>
    <property type="evidence" value="ECO:0007669"/>
    <property type="project" value="UniProtKB-KW"/>
</dbReference>
<dbReference type="InterPro" id="IPR011990">
    <property type="entry name" value="TPR-like_helical_dom_sf"/>
</dbReference>
<accession>A0A7L5E5U0</accession>